<dbReference type="Proteomes" id="UP000663854">
    <property type="component" value="Unassembled WGS sequence"/>
</dbReference>
<keyword evidence="1" id="KW-0732">Signal</keyword>
<proteinExistence type="predicted"/>
<keyword evidence="5" id="KW-1185">Reference proteome</keyword>
<dbReference type="InterPro" id="IPR017853">
    <property type="entry name" value="GH"/>
</dbReference>
<sequence length="261" mass="29322">MASTCFLFLLVIVSVVNCLWQPTPSTTWTWQLQGTINTGKNVAVYDIDLFDAPVNTINQLKAAGKKIICYFSAGSYEEWRSDANTFPASVKGKNLDGWPGERWLDIRQIQTLGPIMSARLDLAKQKGCDCVEPDNVDAYTYGTSGTGFPLSYDDQRKYNIWLSQRAHERNLCIALKNDLSQIGDLLQYFDCAVNEQCWQYKECDKLLPFINANKAVFNCEYGTKPNCTQAIQKKISSIQATLDLDGTNMKMCNAQGQLVSF</sequence>
<dbReference type="EMBL" id="CAJNOH010006373">
    <property type="protein sequence ID" value="CAF1430610.1"/>
    <property type="molecule type" value="Genomic_DNA"/>
</dbReference>
<dbReference type="EMBL" id="CAJNOL010007941">
    <property type="protein sequence ID" value="CAF1632523.1"/>
    <property type="molecule type" value="Genomic_DNA"/>
</dbReference>
<evidence type="ECO:0000259" key="2">
    <source>
        <dbReference type="Pfam" id="PF03537"/>
    </source>
</evidence>
<evidence type="ECO:0000256" key="1">
    <source>
        <dbReference type="SAM" id="SignalP"/>
    </source>
</evidence>
<dbReference type="InterPro" id="IPR013785">
    <property type="entry name" value="Aldolase_TIM"/>
</dbReference>
<dbReference type="PANTHER" id="PTHR35273">
    <property type="entry name" value="ALPHA-1,4 POLYGALACTOSAMINIDASE, PUTATIVE (AFU_ORTHOLOGUE AFUA_3G07890)-RELATED"/>
    <property type="match status" value="1"/>
</dbReference>
<evidence type="ECO:0000313" key="3">
    <source>
        <dbReference type="EMBL" id="CAF1430610.1"/>
    </source>
</evidence>
<feature type="chain" id="PRO_5035688840" description="Glycoside-hydrolase family GH114 TIM-barrel domain-containing protein" evidence="1">
    <location>
        <begin position="19"/>
        <end position="261"/>
    </location>
</feature>
<accession>A0A816DC87</accession>
<dbReference type="Gene3D" id="3.20.20.70">
    <property type="entry name" value="Aldolase class I"/>
    <property type="match status" value="1"/>
</dbReference>
<dbReference type="SUPFAM" id="SSF51445">
    <property type="entry name" value="(Trans)glycosidases"/>
    <property type="match status" value="1"/>
</dbReference>
<evidence type="ECO:0000313" key="4">
    <source>
        <dbReference type="EMBL" id="CAF1632523.1"/>
    </source>
</evidence>
<organism evidence="4 5">
    <name type="scientific">Rotaria sordida</name>
    <dbReference type="NCBI Taxonomy" id="392033"/>
    <lineage>
        <taxon>Eukaryota</taxon>
        <taxon>Metazoa</taxon>
        <taxon>Spiralia</taxon>
        <taxon>Gnathifera</taxon>
        <taxon>Rotifera</taxon>
        <taxon>Eurotatoria</taxon>
        <taxon>Bdelloidea</taxon>
        <taxon>Philodinida</taxon>
        <taxon>Philodinidae</taxon>
        <taxon>Rotaria</taxon>
    </lineage>
</organism>
<comment type="caution">
    <text evidence="4">The sequence shown here is derived from an EMBL/GenBank/DDBJ whole genome shotgun (WGS) entry which is preliminary data.</text>
</comment>
<feature type="signal peptide" evidence="1">
    <location>
        <begin position="1"/>
        <end position="18"/>
    </location>
</feature>
<evidence type="ECO:0000313" key="5">
    <source>
        <dbReference type="Proteomes" id="UP000663870"/>
    </source>
</evidence>
<name>A0A816DC87_9BILA</name>
<dbReference type="AlphaFoldDB" id="A0A816DC87"/>
<feature type="domain" description="Glycoside-hydrolase family GH114 TIM-barrel" evidence="2">
    <location>
        <begin position="27"/>
        <end position="245"/>
    </location>
</feature>
<gene>
    <name evidence="4" type="ORF">JXQ802_LOCUS52009</name>
    <name evidence="3" type="ORF">PYM288_LOCUS35738</name>
</gene>
<dbReference type="Proteomes" id="UP000663870">
    <property type="component" value="Unassembled WGS sequence"/>
</dbReference>
<dbReference type="InterPro" id="IPR004352">
    <property type="entry name" value="GH114_TIM-barrel"/>
</dbReference>
<dbReference type="Pfam" id="PF03537">
    <property type="entry name" value="Glyco_hydro_114"/>
    <property type="match status" value="1"/>
</dbReference>
<protein>
    <recommendedName>
        <fullName evidence="2">Glycoside-hydrolase family GH114 TIM-barrel domain-containing protein</fullName>
    </recommendedName>
</protein>
<dbReference type="PANTHER" id="PTHR35273:SF2">
    <property type="entry name" value="ALPHA-GALACTOSIDASE"/>
    <property type="match status" value="1"/>
</dbReference>
<reference evidence="4" key="1">
    <citation type="submission" date="2021-02" db="EMBL/GenBank/DDBJ databases">
        <authorList>
            <person name="Nowell W R."/>
        </authorList>
    </citation>
    <scope>NUCLEOTIDE SEQUENCE</scope>
</reference>